<dbReference type="EMBL" id="MFSQ01000096">
    <property type="protein sequence ID" value="OGI39430.1"/>
    <property type="molecule type" value="Genomic_DNA"/>
</dbReference>
<evidence type="ECO:0000313" key="3">
    <source>
        <dbReference type="Proteomes" id="UP000178379"/>
    </source>
</evidence>
<accession>A0A1F6T2M3</accession>
<dbReference type="Pfam" id="PF09838">
    <property type="entry name" value="DUF2065"/>
    <property type="match status" value="1"/>
</dbReference>
<feature type="transmembrane region" description="Helical" evidence="1">
    <location>
        <begin position="6"/>
        <end position="23"/>
    </location>
</feature>
<keyword evidence="1" id="KW-0472">Membrane</keyword>
<evidence type="ECO:0008006" key="4">
    <source>
        <dbReference type="Google" id="ProtNLM"/>
    </source>
</evidence>
<dbReference type="InterPro" id="IPR019201">
    <property type="entry name" value="DUF2065"/>
</dbReference>
<organism evidence="2 3">
    <name type="scientific">Candidatus Muproteobacteria bacterium RBG_16_62_13</name>
    <dbReference type="NCBI Taxonomy" id="1817756"/>
    <lineage>
        <taxon>Bacteria</taxon>
        <taxon>Pseudomonadati</taxon>
        <taxon>Pseudomonadota</taxon>
        <taxon>Candidatus Muproteobacteria</taxon>
    </lineage>
</organism>
<gene>
    <name evidence="2" type="ORF">A2140_00990</name>
</gene>
<dbReference type="PANTHER" id="PTHR38602:SF1">
    <property type="entry name" value="INNER MEMBRANE PROTEIN"/>
    <property type="match status" value="1"/>
</dbReference>
<feature type="transmembrane region" description="Helical" evidence="1">
    <location>
        <begin position="43"/>
        <end position="61"/>
    </location>
</feature>
<protein>
    <recommendedName>
        <fullName evidence="4">DUF2065 domain-containing protein</fullName>
    </recommendedName>
</protein>
<dbReference type="AlphaFoldDB" id="A0A1F6T2M3"/>
<reference evidence="2 3" key="1">
    <citation type="journal article" date="2016" name="Nat. Commun.">
        <title>Thousands of microbial genomes shed light on interconnected biogeochemical processes in an aquifer system.</title>
        <authorList>
            <person name="Anantharaman K."/>
            <person name="Brown C.T."/>
            <person name="Hug L.A."/>
            <person name="Sharon I."/>
            <person name="Castelle C.J."/>
            <person name="Probst A.J."/>
            <person name="Thomas B.C."/>
            <person name="Singh A."/>
            <person name="Wilkins M.J."/>
            <person name="Karaoz U."/>
            <person name="Brodie E.L."/>
            <person name="Williams K.H."/>
            <person name="Hubbard S.S."/>
            <person name="Banfield J.F."/>
        </authorList>
    </citation>
    <scope>NUCLEOTIDE SEQUENCE [LARGE SCALE GENOMIC DNA]</scope>
</reference>
<sequence length="63" mass="6768">MTSGEFAIALALLLILEGLLPFLSPASLRRALLAIQEISDRQLRVIGLASMCAGIVLLYIVND</sequence>
<evidence type="ECO:0000313" key="2">
    <source>
        <dbReference type="EMBL" id="OGI39430.1"/>
    </source>
</evidence>
<evidence type="ECO:0000256" key="1">
    <source>
        <dbReference type="SAM" id="Phobius"/>
    </source>
</evidence>
<proteinExistence type="predicted"/>
<keyword evidence="1" id="KW-1133">Transmembrane helix</keyword>
<name>A0A1F6T2M3_9PROT</name>
<dbReference type="PANTHER" id="PTHR38602">
    <property type="entry name" value="INNER MEMBRANE PROTEIN-RELATED"/>
    <property type="match status" value="1"/>
</dbReference>
<comment type="caution">
    <text evidence="2">The sequence shown here is derived from an EMBL/GenBank/DDBJ whole genome shotgun (WGS) entry which is preliminary data.</text>
</comment>
<keyword evidence="1" id="KW-0812">Transmembrane</keyword>
<dbReference type="Proteomes" id="UP000178379">
    <property type="component" value="Unassembled WGS sequence"/>
</dbReference>
<dbReference type="STRING" id="1817756.A2140_00990"/>